<gene>
    <name evidence="2" type="ORF">IAC13_04275</name>
</gene>
<reference evidence="2" key="2">
    <citation type="journal article" date="2021" name="PeerJ">
        <title>Extensive microbial diversity within the chicken gut microbiome revealed by metagenomics and culture.</title>
        <authorList>
            <person name="Gilroy R."/>
            <person name="Ravi A."/>
            <person name="Getino M."/>
            <person name="Pursley I."/>
            <person name="Horton D.L."/>
            <person name="Alikhan N.F."/>
            <person name="Baker D."/>
            <person name="Gharbi K."/>
            <person name="Hall N."/>
            <person name="Watson M."/>
            <person name="Adriaenssens E.M."/>
            <person name="Foster-Nyarko E."/>
            <person name="Jarju S."/>
            <person name="Secka A."/>
            <person name="Antonio M."/>
            <person name="Oren A."/>
            <person name="Chaudhuri R.R."/>
            <person name="La Ragione R."/>
            <person name="Hildebrand F."/>
            <person name="Pallen M.J."/>
        </authorList>
    </citation>
    <scope>NUCLEOTIDE SEQUENCE</scope>
    <source>
        <strain evidence="2">E3-2379</strain>
    </source>
</reference>
<keyword evidence="1" id="KW-0175">Coiled coil</keyword>
<comment type="caution">
    <text evidence="2">The sequence shown here is derived from an EMBL/GenBank/DDBJ whole genome shotgun (WGS) entry which is preliminary data.</text>
</comment>
<protein>
    <submittedName>
        <fullName evidence="2">TIGR02677 family protein</fullName>
    </submittedName>
</protein>
<reference evidence="2" key="1">
    <citation type="submission" date="2020-10" db="EMBL/GenBank/DDBJ databases">
        <authorList>
            <person name="Gilroy R."/>
        </authorList>
    </citation>
    <scope>NUCLEOTIDE SEQUENCE</scope>
    <source>
        <strain evidence="2">E3-2379</strain>
    </source>
</reference>
<organism evidence="2 3">
    <name type="scientific">Candidatus Scybalomonas excrementavium</name>
    <dbReference type="NCBI Taxonomy" id="2840943"/>
    <lineage>
        <taxon>Bacteria</taxon>
        <taxon>Bacillati</taxon>
        <taxon>Bacillota</taxon>
        <taxon>Clostridia</taxon>
        <taxon>Lachnospirales</taxon>
        <taxon>Lachnospiraceae</taxon>
        <taxon>Lachnospiraceae incertae sedis</taxon>
        <taxon>Candidatus Scybalomonas</taxon>
    </lineage>
</organism>
<dbReference type="NCBIfam" id="TIGR02677">
    <property type="entry name" value="TIGR02677 family protein"/>
    <property type="match status" value="1"/>
</dbReference>
<dbReference type="Pfam" id="PF09660">
    <property type="entry name" value="DUF2397"/>
    <property type="match status" value="1"/>
</dbReference>
<feature type="coiled-coil region" evidence="1">
    <location>
        <begin position="164"/>
        <end position="227"/>
    </location>
</feature>
<evidence type="ECO:0000256" key="1">
    <source>
        <dbReference type="SAM" id="Coils"/>
    </source>
</evidence>
<dbReference type="AlphaFoldDB" id="A0A9D9N7H4"/>
<dbReference type="EMBL" id="JADIML010000123">
    <property type="protein sequence ID" value="MBO8463129.1"/>
    <property type="molecule type" value="Genomic_DNA"/>
</dbReference>
<dbReference type="Proteomes" id="UP000823618">
    <property type="component" value="Unassembled WGS sequence"/>
</dbReference>
<evidence type="ECO:0000313" key="3">
    <source>
        <dbReference type="Proteomes" id="UP000823618"/>
    </source>
</evidence>
<dbReference type="InterPro" id="IPR013493">
    <property type="entry name" value="CHP02677"/>
</dbReference>
<accession>A0A9D9N7H4</accession>
<proteinExistence type="predicted"/>
<sequence>MLTHEKLLKPVVETKYLNVENTARYRSIIRLFYLKYERLKYWLYQEDVYEELKEDPYFAEYTMEQCQQDLAALVEWKNLLTIQDTRKVTTIEEFKSKKFRYQLSEYTVEIERMVIRLENLFIEGASLEPALLERIRMNIGKIPEIGQKDQEQIYSWWNDLNNDFVRLNQNYQDYMRELNSVKAEELMRTKEFLIFKDRLMDYLRTFVKSLQMNVTIIEDYLKNLKEEYMESILRQIMDYELSIPHIKTEVDEEKVKEKILGRWKSMKEWFLGEAGKESEALLVFDTTNEIIRKITRYATRISEQNNNGANRREEYYKIAQMFSKCATIEEAHRFSAYVFGVEAPLHLKGNFMRDTDSIYSSVYEEDPYLVEVLPRIRTYREKAKRSGIVDRTEEKERMRQETIKRLEEERKLFDSYIVDNTLQFDKLPILEPQVRDIFLMWLSKALERKDFHGKTEDGREYYIENGKEKERCVVKCTDGYFTMPAYKIVFKE</sequence>
<name>A0A9D9N7H4_9FIRM</name>
<evidence type="ECO:0000313" key="2">
    <source>
        <dbReference type="EMBL" id="MBO8463129.1"/>
    </source>
</evidence>